<evidence type="ECO:0000256" key="3">
    <source>
        <dbReference type="ARBA" id="ARBA00022989"/>
    </source>
</evidence>
<comment type="caution">
    <text evidence="8">The sequence shown here is derived from an EMBL/GenBank/DDBJ whole genome shotgun (WGS) entry which is preliminary data.</text>
</comment>
<feature type="region of interest" description="Disordered" evidence="6">
    <location>
        <begin position="1"/>
        <end position="51"/>
    </location>
</feature>
<evidence type="ECO:0000313" key="8">
    <source>
        <dbReference type="EMBL" id="OPC85052.1"/>
    </source>
</evidence>
<dbReference type="GO" id="GO:0005886">
    <property type="term" value="C:plasma membrane"/>
    <property type="evidence" value="ECO:0007669"/>
    <property type="project" value="UniProtKB-SubCell"/>
</dbReference>
<keyword evidence="3 5" id="KW-1133">Transmembrane helix</keyword>
<evidence type="ECO:0000256" key="1">
    <source>
        <dbReference type="ARBA" id="ARBA00004141"/>
    </source>
</evidence>
<evidence type="ECO:0000256" key="2">
    <source>
        <dbReference type="ARBA" id="ARBA00022692"/>
    </source>
</evidence>
<evidence type="ECO:0000256" key="5">
    <source>
        <dbReference type="RuleBase" id="RU361157"/>
    </source>
</evidence>
<dbReference type="EMBL" id="MWQN01000001">
    <property type="protein sequence ID" value="OPC85052.1"/>
    <property type="molecule type" value="Genomic_DNA"/>
</dbReference>
<feature type="transmembrane region" description="Helical" evidence="5">
    <location>
        <begin position="185"/>
        <end position="209"/>
    </location>
</feature>
<keyword evidence="2 5" id="KW-0812">Transmembrane</keyword>
<dbReference type="InterPro" id="IPR051784">
    <property type="entry name" value="Nod_factor_ABC_transporter"/>
</dbReference>
<feature type="transmembrane region" description="Helical" evidence="5">
    <location>
        <begin position="251"/>
        <end position="269"/>
    </location>
</feature>
<dbReference type="PANTHER" id="PTHR43229">
    <property type="entry name" value="NODULATION PROTEIN J"/>
    <property type="match status" value="1"/>
</dbReference>
<dbReference type="InterPro" id="IPR047817">
    <property type="entry name" value="ABC2_TM_bact-type"/>
</dbReference>
<dbReference type="STRING" id="159449.B4N89_15150"/>
<dbReference type="Pfam" id="PF01061">
    <property type="entry name" value="ABC2_membrane"/>
    <property type="match status" value="1"/>
</dbReference>
<gene>
    <name evidence="8" type="ORF">B4N89_15150</name>
</gene>
<feature type="domain" description="ABC transmembrane type-2" evidence="7">
    <location>
        <begin position="106"/>
        <end position="340"/>
    </location>
</feature>
<name>A0A1T3P7R5_9ACTN</name>
<evidence type="ECO:0000313" key="9">
    <source>
        <dbReference type="Proteomes" id="UP000190037"/>
    </source>
</evidence>
<feature type="transmembrane region" description="Helical" evidence="5">
    <location>
        <begin position="221"/>
        <end position="244"/>
    </location>
</feature>
<keyword evidence="5" id="KW-1003">Cell membrane</keyword>
<accession>A0A1T3P7R5</accession>
<dbReference type="GO" id="GO:0140359">
    <property type="term" value="F:ABC-type transporter activity"/>
    <property type="evidence" value="ECO:0007669"/>
    <property type="project" value="InterPro"/>
</dbReference>
<evidence type="ECO:0000256" key="6">
    <source>
        <dbReference type="SAM" id="MobiDB-lite"/>
    </source>
</evidence>
<keyword evidence="4 5" id="KW-0472">Membrane</keyword>
<dbReference type="PANTHER" id="PTHR43229:SF2">
    <property type="entry name" value="NODULATION PROTEIN J"/>
    <property type="match status" value="1"/>
</dbReference>
<keyword evidence="9" id="KW-1185">Reference proteome</keyword>
<proteinExistence type="inferred from homology"/>
<feature type="transmembrane region" description="Helical" evidence="5">
    <location>
        <begin position="314"/>
        <end position="334"/>
    </location>
</feature>
<evidence type="ECO:0000259" key="7">
    <source>
        <dbReference type="PROSITE" id="PS51012"/>
    </source>
</evidence>
<dbReference type="OrthoDB" id="3370990at2"/>
<comment type="similarity">
    <text evidence="5">Belongs to the ABC-2 integral membrane protein family.</text>
</comment>
<dbReference type="InterPro" id="IPR013525">
    <property type="entry name" value="ABC2_TM"/>
</dbReference>
<feature type="transmembrane region" description="Helical" evidence="5">
    <location>
        <begin position="141"/>
        <end position="164"/>
    </location>
</feature>
<protein>
    <recommendedName>
        <fullName evidence="5">Transport permease protein</fullName>
    </recommendedName>
</protein>
<reference evidence="8 9" key="1">
    <citation type="submission" date="2017-03" db="EMBL/GenBank/DDBJ databases">
        <title>Draft genome sequence of Streptomyces scabrisporus NF3, endophyte isolated from Amphipterygium adstringens.</title>
        <authorList>
            <person name="Vazquez M."/>
            <person name="Ceapa C.D."/>
            <person name="Rodriguez Luna D."/>
            <person name="Sanchez Esquivel S."/>
        </authorList>
    </citation>
    <scope>NUCLEOTIDE SEQUENCE [LARGE SCALE GENOMIC DNA]</scope>
    <source>
        <strain evidence="8 9">NF3</strain>
    </source>
</reference>
<keyword evidence="5" id="KW-0813">Transport</keyword>
<dbReference type="AlphaFoldDB" id="A0A1T3P7R5"/>
<evidence type="ECO:0000256" key="4">
    <source>
        <dbReference type="ARBA" id="ARBA00023136"/>
    </source>
</evidence>
<sequence>MPGGGHRDRGHRRTPTDPGRGLPAPDRASGTRGRPGSEHADAARFLGCGRSGRRDRPVRAVREGGGAPVSAVTVPAEAPERRLYWAIADCLTVVRNELVHIARQPSMLAWQLGFPIVSVLLFVYVFGSAMDVGGSVDYKDYALPGMFAMTMAQGFMNTATIVAFTRQLGVMDRYRSMPMAPSAVVGGRGVADVLGASLDLAVLASIALVVGWRPPGGVPRILAAFALLLLLRFAMTWVGVYLGLLVPNAEAAGNLFAVALPFGIVSSVFTPPSMMPQWLGTVAMWNPVSSTANAIRDLFGEPAPHGGSWIETHALPMAMVWPLVITAIFLPLAVRRFQALGR</sequence>
<comment type="subcellular location">
    <subcellularLocation>
        <location evidence="5">Cell membrane</location>
        <topology evidence="5">Multi-pass membrane protein</topology>
    </subcellularLocation>
    <subcellularLocation>
        <location evidence="1">Membrane</location>
        <topology evidence="1">Multi-pass membrane protein</topology>
    </subcellularLocation>
</comment>
<dbReference type="Proteomes" id="UP000190037">
    <property type="component" value="Unassembled WGS sequence"/>
</dbReference>
<feature type="transmembrane region" description="Helical" evidence="5">
    <location>
        <begin position="108"/>
        <end position="129"/>
    </location>
</feature>
<organism evidence="8 9">
    <name type="scientific">Embleya scabrispora</name>
    <dbReference type="NCBI Taxonomy" id="159449"/>
    <lineage>
        <taxon>Bacteria</taxon>
        <taxon>Bacillati</taxon>
        <taxon>Actinomycetota</taxon>
        <taxon>Actinomycetes</taxon>
        <taxon>Kitasatosporales</taxon>
        <taxon>Streptomycetaceae</taxon>
        <taxon>Embleya</taxon>
    </lineage>
</organism>
<dbReference type="PROSITE" id="PS51012">
    <property type="entry name" value="ABC_TM2"/>
    <property type="match status" value="1"/>
</dbReference>